<dbReference type="RefSeq" id="WP_132460865.1">
    <property type="nucleotide sequence ID" value="NZ_SLXP01000002.1"/>
</dbReference>
<dbReference type="CDD" id="cd06558">
    <property type="entry name" value="crotonase-like"/>
    <property type="match status" value="1"/>
</dbReference>
<name>A0A4R2Q379_9RHOB</name>
<dbReference type="NCBIfam" id="NF005675">
    <property type="entry name" value="PRK07468.1"/>
    <property type="match status" value="1"/>
</dbReference>
<proteinExistence type="inferred from homology"/>
<dbReference type="Gene3D" id="1.10.12.10">
    <property type="entry name" value="Lyase 2-enoyl-coa Hydratase, Chain A, domain 2"/>
    <property type="match status" value="1"/>
</dbReference>
<dbReference type="InterPro" id="IPR051683">
    <property type="entry name" value="Enoyl-CoA_Hydratase/Isomerase"/>
</dbReference>
<evidence type="ECO:0000313" key="3">
    <source>
        <dbReference type="EMBL" id="TCP43000.1"/>
    </source>
</evidence>
<dbReference type="InterPro" id="IPR029045">
    <property type="entry name" value="ClpP/crotonase-like_dom_sf"/>
</dbReference>
<comment type="caution">
    <text evidence="3">The sequence shown here is derived from an EMBL/GenBank/DDBJ whole genome shotgun (WGS) entry which is preliminary data.</text>
</comment>
<reference evidence="3 4" key="1">
    <citation type="submission" date="2019-03" db="EMBL/GenBank/DDBJ databases">
        <title>Genomic Encyclopedia of Type Strains, Phase IV (KMG-IV): sequencing the most valuable type-strain genomes for metagenomic binning, comparative biology and taxonomic classification.</title>
        <authorList>
            <person name="Goeker M."/>
        </authorList>
    </citation>
    <scope>NUCLEOTIDE SEQUENCE [LARGE SCALE GENOMIC DNA]</scope>
    <source>
        <strain evidence="3 4">DSM 18063</strain>
    </source>
</reference>
<dbReference type="PROSITE" id="PS00166">
    <property type="entry name" value="ENOYL_COA_HYDRATASE"/>
    <property type="match status" value="1"/>
</dbReference>
<dbReference type="SUPFAM" id="SSF52096">
    <property type="entry name" value="ClpP/crotonase"/>
    <property type="match status" value="1"/>
</dbReference>
<evidence type="ECO:0000313" key="4">
    <source>
        <dbReference type="Proteomes" id="UP000294835"/>
    </source>
</evidence>
<dbReference type="InterPro" id="IPR018376">
    <property type="entry name" value="Enoyl-CoA_hyd/isom_CS"/>
</dbReference>
<dbReference type="InterPro" id="IPR001753">
    <property type="entry name" value="Enoyl-CoA_hydra/iso"/>
</dbReference>
<comment type="similarity">
    <text evidence="1 2">Belongs to the enoyl-CoA hydratase/isomerase family.</text>
</comment>
<dbReference type="GO" id="GO:0003824">
    <property type="term" value="F:catalytic activity"/>
    <property type="evidence" value="ECO:0007669"/>
    <property type="project" value="InterPro"/>
</dbReference>
<keyword evidence="4" id="KW-1185">Reference proteome</keyword>
<evidence type="ECO:0000256" key="1">
    <source>
        <dbReference type="ARBA" id="ARBA00005254"/>
    </source>
</evidence>
<dbReference type="Pfam" id="PF00378">
    <property type="entry name" value="ECH_1"/>
    <property type="match status" value="1"/>
</dbReference>
<dbReference type="Gene3D" id="3.90.226.10">
    <property type="entry name" value="2-enoyl-CoA Hydratase, Chain A, domain 1"/>
    <property type="match status" value="1"/>
</dbReference>
<dbReference type="Proteomes" id="UP000294835">
    <property type="component" value="Unassembled WGS sequence"/>
</dbReference>
<dbReference type="InterPro" id="IPR014748">
    <property type="entry name" value="Enoyl-CoA_hydra_C"/>
</dbReference>
<gene>
    <name evidence="3" type="ORF">EV662_102192</name>
</gene>
<evidence type="ECO:0000256" key="2">
    <source>
        <dbReference type="RuleBase" id="RU003707"/>
    </source>
</evidence>
<dbReference type="OrthoDB" id="9795613at2"/>
<sequence length="264" mass="27522">MREELGVAIDDRGVARLTLNRVDKHNALSESLIAALHEAADRLGANPDVRAVVLTGNGASFCAGGDLAWMQAQMAADADTRAAAARRLARMLGALNTLPKPLIGRVQGQAFGGGVGLISVCDVAVAVNTARFALTETRLGLIPATIGPYVAARLGEAAARRVFLSGRRFDAGEAVALGLLARAVPEAELDAATEAEIAPYLACAPGAVARAKAQLRALGPRIDDAVIEDSIRRLVDAWESDEAAEGIAAFFGRRRPRWAPGEAG</sequence>
<dbReference type="PANTHER" id="PTHR42964:SF1">
    <property type="entry name" value="POLYKETIDE BIOSYNTHESIS ENOYL-COA HYDRATASE PKSH-RELATED"/>
    <property type="match status" value="1"/>
</dbReference>
<accession>A0A4R2Q379</accession>
<dbReference type="EMBL" id="SLXP01000002">
    <property type="protein sequence ID" value="TCP43000.1"/>
    <property type="molecule type" value="Genomic_DNA"/>
</dbReference>
<dbReference type="AlphaFoldDB" id="A0A4R2Q379"/>
<dbReference type="PANTHER" id="PTHR42964">
    <property type="entry name" value="ENOYL-COA HYDRATASE"/>
    <property type="match status" value="1"/>
</dbReference>
<organism evidence="3 4">
    <name type="scientific">Rhodovulum marinum</name>
    <dbReference type="NCBI Taxonomy" id="320662"/>
    <lineage>
        <taxon>Bacteria</taxon>
        <taxon>Pseudomonadati</taxon>
        <taxon>Pseudomonadota</taxon>
        <taxon>Alphaproteobacteria</taxon>
        <taxon>Rhodobacterales</taxon>
        <taxon>Paracoccaceae</taxon>
        <taxon>Rhodovulum</taxon>
    </lineage>
</organism>
<protein>
    <submittedName>
        <fullName evidence="3">Methylglutaconyl-CoA hydratase</fullName>
    </submittedName>
</protein>